<dbReference type="OrthoDB" id="9886517at2759"/>
<keyword evidence="2" id="KW-0963">Cytoplasm</keyword>
<accession>A0A8S9YSQ2</accession>
<feature type="region of interest" description="Disordered" evidence="4">
    <location>
        <begin position="143"/>
        <end position="162"/>
    </location>
</feature>
<dbReference type="InterPro" id="IPR000435">
    <property type="entry name" value="Tektins"/>
</dbReference>
<dbReference type="Proteomes" id="UP000822476">
    <property type="component" value="Unassembled WGS sequence"/>
</dbReference>
<keyword evidence="3" id="KW-0282">Flagellum</keyword>
<comment type="caution">
    <text evidence="5">The sequence shown here is derived from an EMBL/GenBank/DDBJ whole genome shotgun (WGS) entry which is preliminary data.</text>
</comment>
<evidence type="ECO:0000256" key="3">
    <source>
        <dbReference type="RuleBase" id="RU367040"/>
    </source>
</evidence>
<dbReference type="InterPro" id="IPR048256">
    <property type="entry name" value="Tektin-like"/>
</dbReference>
<organism evidence="5 6">
    <name type="scientific">Paragonimus skrjabini miyazakii</name>
    <dbReference type="NCBI Taxonomy" id="59628"/>
    <lineage>
        <taxon>Eukaryota</taxon>
        <taxon>Metazoa</taxon>
        <taxon>Spiralia</taxon>
        <taxon>Lophotrochozoa</taxon>
        <taxon>Platyhelminthes</taxon>
        <taxon>Trematoda</taxon>
        <taxon>Digenea</taxon>
        <taxon>Plagiorchiida</taxon>
        <taxon>Troglotremata</taxon>
        <taxon>Troglotrematidae</taxon>
        <taxon>Paragonimus</taxon>
    </lineage>
</organism>
<name>A0A8S9YSQ2_9TREM</name>
<dbReference type="GO" id="GO:0005930">
    <property type="term" value="C:axoneme"/>
    <property type="evidence" value="ECO:0007669"/>
    <property type="project" value="UniProtKB-SubCell"/>
</dbReference>
<dbReference type="GO" id="GO:0005634">
    <property type="term" value="C:nucleus"/>
    <property type="evidence" value="ECO:0007669"/>
    <property type="project" value="TreeGrafter"/>
</dbReference>
<dbReference type="EMBL" id="JTDE01001999">
    <property type="protein sequence ID" value="KAF7258025.1"/>
    <property type="molecule type" value="Genomic_DNA"/>
</dbReference>
<feature type="compositionally biased region" description="Basic and acidic residues" evidence="4">
    <location>
        <begin position="143"/>
        <end position="153"/>
    </location>
</feature>
<dbReference type="Pfam" id="PF03148">
    <property type="entry name" value="Tektin"/>
    <property type="match status" value="1"/>
</dbReference>
<comment type="similarity">
    <text evidence="1 3">Belongs to the tektin family.</text>
</comment>
<dbReference type="PANTHER" id="PTHR19960:SF11">
    <property type="entry name" value="TEKTIN"/>
    <property type="match status" value="1"/>
</dbReference>
<keyword evidence="3" id="KW-0966">Cell projection</keyword>
<evidence type="ECO:0000256" key="1">
    <source>
        <dbReference type="ARBA" id="ARBA00007209"/>
    </source>
</evidence>
<dbReference type="AlphaFoldDB" id="A0A8S9YSQ2"/>
<dbReference type="GO" id="GO:0060271">
    <property type="term" value="P:cilium assembly"/>
    <property type="evidence" value="ECO:0007669"/>
    <property type="project" value="UniProtKB-UniRule"/>
</dbReference>
<evidence type="ECO:0000256" key="2">
    <source>
        <dbReference type="ARBA" id="ARBA00022490"/>
    </source>
</evidence>
<dbReference type="GO" id="GO:0015630">
    <property type="term" value="C:microtubule cytoskeleton"/>
    <property type="evidence" value="ECO:0007669"/>
    <property type="project" value="UniProtKB-UniRule"/>
</dbReference>
<gene>
    <name evidence="5" type="ORF">EG68_05099</name>
</gene>
<evidence type="ECO:0000313" key="5">
    <source>
        <dbReference type="EMBL" id="KAF7258025.1"/>
    </source>
</evidence>
<evidence type="ECO:0000256" key="4">
    <source>
        <dbReference type="SAM" id="MobiDB-lite"/>
    </source>
</evidence>
<protein>
    <recommendedName>
        <fullName evidence="3">Tektin</fullName>
    </recommendedName>
</protein>
<evidence type="ECO:0000313" key="6">
    <source>
        <dbReference type="Proteomes" id="UP000822476"/>
    </source>
</evidence>
<sequence>MEFIGHSPTACYLSSTRRQEVVSKLPCATTLPKLAKAPSFTCPSPYPHKRTLTTVGFRPATYYSASKTNPRYPLSHSQVDSSAPETQLSELCGVRVPSVYSAARNALYTRYTPKDWFASYQRLLQSNDRGQKDSECLRYDSERLMDETNERTKNNQNESSRQLGDRLSDIAFWQNELTDELDKMVKEINDLVRGKRVAEKLLAEVENQLHIAQECLYQREKRQCVDLVHDNVEKALLAEVETVLRSQEMLRNLIDRANTQLE</sequence>
<comment type="subcellular location">
    <subcellularLocation>
        <location evidence="3">Cytoplasm</location>
        <location evidence="3">Cytoskeleton</location>
        <location evidence="3">Cilium axoneme</location>
    </subcellularLocation>
</comment>
<keyword evidence="6" id="KW-1185">Reference proteome</keyword>
<dbReference type="GO" id="GO:0060294">
    <property type="term" value="P:cilium movement involved in cell motility"/>
    <property type="evidence" value="ECO:0007669"/>
    <property type="project" value="UniProtKB-UniRule"/>
</dbReference>
<keyword evidence="3" id="KW-0969">Cilium</keyword>
<reference evidence="5" key="1">
    <citation type="submission" date="2019-07" db="EMBL/GenBank/DDBJ databases">
        <title>Annotation for the trematode Paragonimus miyazaki's.</title>
        <authorList>
            <person name="Choi Y.-J."/>
        </authorList>
    </citation>
    <scope>NUCLEOTIDE SEQUENCE</scope>
    <source>
        <strain evidence="5">Japan</strain>
    </source>
</reference>
<proteinExistence type="inferred from homology"/>
<dbReference type="PANTHER" id="PTHR19960">
    <property type="entry name" value="TEKTIN"/>
    <property type="match status" value="1"/>
</dbReference>